<feature type="binding site" evidence="1">
    <location>
        <begin position="14"/>
        <end position="16"/>
    </location>
    <ligand>
        <name>substrate</name>
    </ligand>
</feature>
<keyword evidence="1" id="KW-0949">S-adenosyl-L-methionine</keyword>
<dbReference type="AlphaFoldDB" id="A0A2K9NR80"/>
<proteinExistence type="inferred from homology"/>
<dbReference type="KEGG" id="bsto:C0V70_07775"/>
<dbReference type="UniPathway" id="UPA00391"/>
<dbReference type="GO" id="GO:0000287">
    <property type="term" value="F:magnesium ion binding"/>
    <property type="evidence" value="ECO:0007669"/>
    <property type="project" value="UniProtKB-UniRule"/>
</dbReference>
<dbReference type="InterPro" id="IPR007197">
    <property type="entry name" value="rSAM"/>
</dbReference>
<dbReference type="SFLD" id="SFLDS00029">
    <property type="entry name" value="Radical_SAM"/>
    <property type="match status" value="1"/>
</dbReference>
<reference evidence="2 3" key="1">
    <citation type="submission" date="2018-01" db="EMBL/GenBank/DDBJ databases">
        <title>Complete genome sequence of Bacteriovorax stolpii DSM12778.</title>
        <authorList>
            <person name="Tang B."/>
            <person name="Chang J."/>
        </authorList>
    </citation>
    <scope>NUCLEOTIDE SEQUENCE [LARGE SCALE GENOMIC DNA]</scope>
    <source>
        <strain evidence="2 3">DSM 12778</strain>
    </source>
</reference>
<dbReference type="EMBL" id="CP025704">
    <property type="protein sequence ID" value="AUN98008.1"/>
    <property type="molecule type" value="Genomic_DNA"/>
</dbReference>
<dbReference type="HAMAP" id="MF_00917">
    <property type="entry name" value="QueE"/>
    <property type="match status" value="1"/>
</dbReference>
<feature type="binding site" evidence="1">
    <location>
        <position position="78"/>
    </location>
    <ligand>
        <name>substrate</name>
    </ligand>
</feature>
<comment type="cofactor">
    <cofactor evidence="1">
        <name>[4Fe-4S] cluster</name>
        <dbReference type="ChEBI" id="CHEBI:49883"/>
    </cofactor>
    <text evidence="1">Binds 1 [4Fe-4S] cluster. The cluster is coordinated with 3 cysteines and an exchangeable S-adenosyl-L-methionine.</text>
</comment>
<dbReference type="InterPro" id="IPR058240">
    <property type="entry name" value="rSAM_sf"/>
</dbReference>
<feature type="binding site" evidence="1">
    <location>
        <position position="80"/>
    </location>
    <ligand>
        <name>S-adenosyl-L-methionine</name>
        <dbReference type="ChEBI" id="CHEBI:59789"/>
    </ligand>
</feature>
<dbReference type="GO" id="GO:1904047">
    <property type="term" value="F:S-adenosyl-L-methionine binding"/>
    <property type="evidence" value="ECO:0007669"/>
    <property type="project" value="UniProtKB-UniRule"/>
</dbReference>
<name>A0A2K9NR80_BACTC</name>
<dbReference type="GO" id="GO:0016840">
    <property type="term" value="F:carbon-nitrogen lyase activity"/>
    <property type="evidence" value="ECO:0007669"/>
    <property type="project" value="UniProtKB-UniRule"/>
</dbReference>
<dbReference type="OrthoDB" id="9792276at2"/>
<dbReference type="PROSITE" id="PS51918">
    <property type="entry name" value="RADICAL_SAM"/>
    <property type="match status" value="1"/>
</dbReference>
<comment type="similarity">
    <text evidence="1">Belongs to the radical SAM superfamily. 7-carboxy-7-deazaguanine synthase family.</text>
</comment>
<dbReference type="InterPro" id="IPR024924">
    <property type="entry name" value="7-CO-7-deazaguanine_synth-like"/>
</dbReference>
<dbReference type="PANTHER" id="PTHR42836:SF1">
    <property type="entry name" value="7-CARBOXY-7-DEAZAGUANINE SYNTHASE"/>
    <property type="match status" value="1"/>
</dbReference>
<comment type="function">
    <text evidence="1">Catalyzes the complex heterocyclic radical-mediated conversion of 6-carboxy-5,6,7,8-tetrahydropterin (CPH4) to 7-carboxy-7-deazaguanine (CDG), a step common to the biosynthetic pathways of all 7-deazapurine-containing compounds.</text>
</comment>
<keyword evidence="1" id="KW-0460">Magnesium</keyword>
<comment type="caution">
    <text evidence="1">Lacks conserved residue(s) required for the propagation of feature annotation.</text>
</comment>
<keyword evidence="1" id="KW-0671">Queuosine biosynthesis</keyword>
<keyword evidence="1" id="KW-0408">Iron</keyword>
<comment type="subunit">
    <text evidence="1">Homodimer.</text>
</comment>
<sequence>MNGNHLINSIYRATEGEGVFLGRPQIFVRYQGCTVGCLNCDSKDTWDFDKEAGIDLEEILARVHAEGFNGTIKNVSITGGDPLHPSHVPHVLALVKALKERKYYVNIEAAGTRVVDEIFDLVDYISFDYKTPSTGVKTPLKNIQKMNAQYGAKFQLKSVIADRVDFESTLDAFKSLATTESSLSFPWVLTPCYNLGEKFPMERFQNVLSWNEENGGFFRVIGQQHKWVFGPDQKLV</sequence>
<dbReference type="EC" id="4.3.99.3" evidence="1"/>
<feature type="binding site" evidence="1">
    <location>
        <position position="33"/>
    </location>
    <ligand>
        <name>[4Fe-4S] cluster</name>
        <dbReference type="ChEBI" id="CHEBI:49883"/>
        <note>4Fe-4S-S-AdoMet</note>
    </ligand>
</feature>
<keyword evidence="1" id="KW-0411">Iron-sulfur</keyword>
<feature type="binding site" evidence="1">
    <location>
        <position position="42"/>
    </location>
    <ligand>
        <name>Mg(2+)</name>
        <dbReference type="ChEBI" id="CHEBI:18420"/>
    </ligand>
</feature>
<dbReference type="Gene3D" id="3.20.20.70">
    <property type="entry name" value="Aldolase class I"/>
    <property type="match status" value="1"/>
</dbReference>
<dbReference type="InterPro" id="IPR013785">
    <property type="entry name" value="Aldolase_TIM"/>
</dbReference>
<feature type="binding site" evidence="1">
    <location>
        <position position="40"/>
    </location>
    <ligand>
        <name>[4Fe-4S] cluster</name>
        <dbReference type="ChEBI" id="CHEBI:49883"/>
        <note>4Fe-4S-S-AdoMet</note>
    </ligand>
</feature>
<dbReference type="GO" id="GO:0051539">
    <property type="term" value="F:4 iron, 4 sulfur cluster binding"/>
    <property type="evidence" value="ECO:0007669"/>
    <property type="project" value="UniProtKB-UniRule"/>
</dbReference>
<dbReference type="RefSeq" id="WP_102243299.1">
    <property type="nucleotide sequence ID" value="NZ_CP025704.1"/>
</dbReference>
<dbReference type="CDD" id="cd01335">
    <property type="entry name" value="Radical_SAM"/>
    <property type="match status" value="1"/>
</dbReference>
<dbReference type="Proteomes" id="UP000235584">
    <property type="component" value="Chromosome"/>
</dbReference>
<evidence type="ECO:0000256" key="1">
    <source>
        <dbReference type="HAMAP-Rule" id="MF_00917"/>
    </source>
</evidence>
<dbReference type="PANTHER" id="PTHR42836">
    <property type="entry name" value="7-CARBOXY-7-DEAZAGUANINE SYNTHASE"/>
    <property type="match status" value="1"/>
</dbReference>
<keyword evidence="1" id="KW-0456">Lyase</keyword>
<accession>A0A2K9NR80</accession>
<feature type="binding site" evidence="1">
    <location>
        <position position="29"/>
    </location>
    <ligand>
        <name>substrate</name>
    </ligand>
</feature>
<dbReference type="GO" id="GO:0008616">
    <property type="term" value="P:tRNA queuosine(34) biosynthetic process"/>
    <property type="evidence" value="ECO:0007669"/>
    <property type="project" value="UniProtKB-UniRule"/>
</dbReference>
<comment type="catalytic activity">
    <reaction evidence="1">
        <text>6-carboxy-5,6,7,8-tetrahydropterin + H(+) = 7-carboxy-7-carbaguanine + NH4(+)</text>
        <dbReference type="Rhea" id="RHEA:27974"/>
        <dbReference type="ChEBI" id="CHEBI:15378"/>
        <dbReference type="ChEBI" id="CHEBI:28938"/>
        <dbReference type="ChEBI" id="CHEBI:61032"/>
        <dbReference type="ChEBI" id="CHEBI:61036"/>
        <dbReference type="EC" id="4.3.99.3"/>
    </reaction>
</comment>
<dbReference type="Pfam" id="PF04055">
    <property type="entry name" value="Radical_SAM"/>
    <property type="match status" value="1"/>
</dbReference>
<keyword evidence="1" id="KW-0479">Metal-binding</keyword>
<dbReference type="PIRSF" id="PIRSF000370">
    <property type="entry name" value="QueE"/>
    <property type="match status" value="1"/>
</dbReference>
<protein>
    <recommendedName>
        <fullName evidence="1">7-carboxy-7-deazaguanine synthase</fullName>
        <shortName evidence="1">CDG synthase</shortName>
        <ecNumber evidence="1">4.3.99.3</ecNumber>
    </recommendedName>
    <alternativeName>
        <fullName evidence="1">Queuosine biosynthesis protein QueE</fullName>
    </alternativeName>
</protein>
<evidence type="ECO:0000313" key="2">
    <source>
        <dbReference type="EMBL" id="AUN98008.1"/>
    </source>
</evidence>
<gene>
    <name evidence="1" type="primary">queE</name>
    <name evidence="2" type="ORF">C0V70_07775</name>
</gene>
<dbReference type="SUPFAM" id="SSF102114">
    <property type="entry name" value="Radical SAM enzymes"/>
    <property type="match status" value="1"/>
</dbReference>
<evidence type="ECO:0000313" key="3">
    <source>
        <dbReference type="Proteomes" id="UP000235584"/>
    </source>
</evidence>
<keyword evidence="3" id="KW-1185">Reference proteome</keyword>
<comment type="pathway">
    <text evidence="1">Purine metabolism; 7-cyano-7-deazaguanine biosynthesis.</text>
</comment>
<comment type="cofactor">
    <cofactor evidence="1">
        <name>S-adenosyl-L-methionine</name>
        <dbReference type="ChEBI" id="CHEBI:59789"/>
    </cofactor>
    <text evidence="1">Binds 1 S-adenosyl-L-methionine per subunit.</text>
</comment>
<keyword evidence="1" id="KW-0004">4Fe-4S</keyword>
<feature type="binding site" evidence="1">
    <location>
        <position position="37"/>
    </location>
    <ligand>
        <name>[4Fe-4S] cluster</name>
        <dbReference type="ChEBI" id="CHEBI:49883"/>
        <note>4Fe-4S-S-AdoMet</note>
    </ligand>
</feature>
<organism evidence="2 3">
    <name type="scientific">Bacteriovorax stolpii</name>
    <name type="common">Bdellovibrio stolpii</name>
    <dbReference type="NCBI Taxonomy" id="960"/>
    <lineage>
        <taxon>Bacteria</taxon>
        <taxon>Pseudomonadati</taxon>
        <taxon>Bdellovibrionota</taxon>
        <taxon>Bacteriovoracia</taxon>
        <taxon>Bacteriovoracales</taxon>
        <taxon>Bacteriovoracaceae</taxon>
        <taxon>Bacteriovorax</taxon>
    </lineage>
</organism>
<comment type="cofactor">
    <cofactor evidence="1">
        <name>Mg(2+)</name>
        <dbReference type="ChEBI" id="CHEBI:18420"/>
    </cofactor>
</comment>